<evidence type="ECO:0000259" key="1">
    <source>
        <dbReference type="PROSITE" id="PS50234"/>
    </source>
</evidence>
<dbReference type="PANTHER" id="PTHR21610">
    <property type="entry name" value="VON WILLEBRAND FACTOR A DOMAIN-CONTAINING PROTEIN 8"/>
    <property type="match status" value="1"/>
</dbReference>
<dbReference type="InterPro" id="IPR002035">
    <property type="entry name" value="VWF_A"/>
</dbReference>
<dbReference type="Gene3D" id="3.40.50.300">
    <property type="entry name" value="P-loop containing nucleotide triphosphate hydrolases"/>
    <property type="match status" value="3"/>
</dbReference>
<accession>A0A914H176</accession>
<dbReference type="GO" id="GO:0005524">
    <property type="term" value="F:ATP binding"/>
    <property type="evidence" value="ECO:0007669"/>
    <property type="project" value="InterPro"/>
</dbReference>
<dbReference type="SMART" id="SM00382">
    <property type="entry name" value="AAA"/>
    <property type="match status" value="3"/>
</dbReference>
<dbReference type="GO" id="GO:0016887">
    <property type="term" value="F:ATP hydrolysis activity"/>
    <property type="evidence" value="ECO:0007669"/>
    <property type="project" value="InterPro"/>
</dbReference>
<dbReference type="Proteomes" id="UP000887572">
    <property type="component" value="Unplaced"/>
</dbReference>
<evidence type="ECO:0000313" key="3">
    <source>
        <dbReference type="WBParaSite" id="Gr19_v10_g13211.t2"/>
    </source>
</evidence>
<organism evidence="2 3">
    <name type="scientific">Globodera rostochiensis</name>
    <name type="common">Golden nematode worm</name>
    <name type="synonym">Heterodera rostochiensis</name>
    <dbReference type="NCBI Taxonomy" id="31243"/>
    <lineage>
        <taxon>Eukaryota</taxon>
        <taxon>Metazoa</taxon>
        <taxon>Ecdysozoa</taxon>
        <taxon>Nematoda</taxon>
        <taxon>Chromadorea</taxon>
        <taxon>Rhabditida</taxon>
        <taxon>Tylenchina</taxon>
        <taxon>Tylenchomorpha</taxon>
        <taxon>Tylenchoidea</taxon>
        <taxon>Heteroderidae</taxon>
        <taxon>Heteroderinae</taxon>
        <taxon>Globodera</taxon>
    </lineage>
</organism>
<proteinExistence type="predicted"/>
<dbReference type="Pfam" id="PF07728">
    <property type="entry name" value="AAA_5"/>
    <property type="match status" value="3"/>
</dbReference>
<dbReference type="WBParaSite" id="Gr19_v10_g13211.t2">
    <property type="protein sequence ID" value="Gr19_v10_g13211.t2"/>
    <property type="gene ID" value="Gr19_v10_g13211"/>
</dbReference>
<dbReference type="InterPro" id="IPR011704">
    <property type="entry name" value="ATPase_dyneun-rel_AAA"/>
</dbReference>
<keyword evidence="2" id="KW-1185">Reference proteome</keyword>
<dbReference type="GO" id="GO:0005737">
    <property type="term" value="C:cytoplasm"/>
    <property type="evidence" value="ECO:0007669"/>
    <property type="project" value="TreeGrafter"/>
</dbReference>
<dbReference type="FunFam" id="3.40.50.300:FF:000587">
    <property type="entry name" value="von Willebrand factor A domain containing 8"/>
    <property type="match status" value="1"/>
</dbReference>
<dbReference type="PANTHER" id="PTHR21610:SF9">
    <property type="entry name" value="VON WILLEBRAND FACTOR A DOMAIN-CONTAINING PROTEIN 8"/>
    <property type="match status" value="1"/>
</dbReference>
<evidence type="ECO:0000313" key="2">
    <source>
        <dbReference type="Proteomes" id="UP000887572"/>
    </source>
</evidence>
<name>A0A914H176_GLORO</name>
<reference evidence="3" key="1">
    <citation type="submission" date="2022-11" db="UniProtKB">
        <authorList>
            <consortium name="WormBaseParasite"/>
        </authorList>
    </citation>
    <scope>IDENTIFICATION</scope>
</reference>
<protein>
    <submittedName>
        <fullName evidence="3">VWFA domain-containing protein</fullName>
    </submittedName>
</protein>
<sequence>MNVRNPVLEIVRCSLDVLENKDIFNFPRPGTTGSAIFRLFWAIDDELLFCCDRSMHTFGDDPKGKQFLKIGELRVPIQESERPELVPAGFIGSGQPPQALIQSLKWMLQKHSLGQDIFLIGMPGFLRSGLVHQFMELCNQEFEYLNITRDTTEADIKQRREIKAGSAFYTDLGAVRAALHGRILFIDGVEKAERNVLPILNNLLENREMQLDDGRFLMAADKFDRLLQRYSLQQLKEWKLERVSEHFRVIALGLPVPPFYGHSLDPPLRSRFQCHNLGQLPFVQMLQMCSLLAPSVPKLRLERLLSLAYGLNAAQERKGDVEEAEGLALDLPQFPTDNLLKATNIWNICPDLGEELILQLCYPNQILQANSRVSVMQQFKQKFGVEHSPRMDLKVLGVTSTSNDSQQERDWATVRISADGKQMSEFKVPSSWPSRGVSSDTTNLGVEFVTSPSLDRLLAEMMLLHSTSDFCLLGMRGGGKSLLVNEFAKKLGYSVEMETIVLYQDMSSRELFQRRKMLPNGDTQWEDNQLVRAAKSGALCVLDGIDRVHWSTAEALASLVHHRFLALPDGARLVGSTNFTLLKRRSGLTEQMLNERKVFRIPESFRIIALGDSESAPKWLNAQLLSQFIFCSLPDLSIDDRLRIIQQRVQNVSVAHAKRLLRLTERLSHSHDAAIRTIASSLSLRRLLHILRRHSAYPDEGIFEAIHRAALTRFVPPHDELDKMREKMKPSSKEMSSIEENGGKVGVRSVDEAMVPSTLFFDNPQHIHVMVNMARDFHLGAHLLLIGNQGVGKNKVTDRLLELLDRPRKYMQLHRDTTVQSLTVQSTVVDGILRYEDSALVQALSNGFVLVIDEADKAPLHVVAILKSLLDEEPFYLSDGRRVCPAHLKKNSNDANDIYVHPQFRAILLANRPGFPFLGNDLYALLGDLLAVHALDNPSHESEMAMLSKCSAGIGQHCQTLTEVPRRPVAASQLISEAFQRKGISIAVGSSSIIGQPDAYGSWNRILGQSSVEVEDRIQIERDGSVFDLSKLDEPIFGKIDPNNVPHVGGNTWAGGTGGRWFINSISFWYNTAGLGGVGGPFRLDAGHAVHQLPDSAKEQVPDHIRKKAREIGRQEYAKRLKEIDMGEHDAAAYQELATRVGRQVRVLRSVIDSLEQRKHERQWAKHQTSGDLDDAKLIEGLAGERNIYRKRVEQPPDPSSQKSPKRIRLCFDVSGSMYRFNGYDQRLQRSLEAALLVMEGLDGKGDKVKYDIYGHSGESASIPFVTLDQQPTNEKERLNVLKRMLAHSQFCSSGDYTVEALSLAVRELDSEGGKGFDEQFVVLLSDANLDRYGIHPSELGRALQIGDSVNAFVVLIGSLGQQAANLQRHLPAGKAFIAMDGAQIPEIMQQIFASTITFSVLCLQRGYGCHFGVSHPKKRECW</sequence>
<dbReference type="InterPro" id="IPR036465">
    <property type="entry name" value="vWFA_dom_sf"/>
</dbReference>
<dbReference type="InterPro" id="IPR027417">
    <property type="entry name" value="P-loop_NTPase"/>
</dbReference>
<feature type="domain" description="VWFA" evidence="1">
    <location>
        <begin position="1207"/>
        <end position="1392"/>
    </location>
</feature>
<dbReference type="PROSITE" id="PS50234">
    <property type="entry name" value="VWFA"/>
    <property type="match status" value="1"/>
</dbReference>
<dbReference type="SUPFAM" id="SSF53300">
    <property type="entry name" value="vWA-like"/>
    <property type="match status" value="1"/>
</dbReference>
<dbReference type="SMART" id="SM00327">
    <property type="entry name" value="VWA"/>
    <property type="match status" value="1"/>
</dbReference>
<dbReference type="Gene3D" id="3.40.50.410">
    <property type="entry name" value="von Willebrand factor, type A domain"/>
    <property type="match status" value="1"/>
</dbReference>
<dbReference type="InterPro" id="IPR003593">
    <property type="entry name" value="AAA+_ATPase"/>
</dbReference>
<dbReference type="SUPFAM" id="SSF52540">
    <property type="entry name" value="P-loop containing nucleoside triphosphate hydrolases"/>
    <property type="match status" value="3"/>
</dbReference>
<dbReference type="InterPro" id="IPR039891">
    <property type="entry name" value="VWA8"/>
</dbReference>